<comment type="caution">
    <text evidence="2">The sequence shown here is derived from an EMBL/GenBank/DDBJ whole genome shotgun (WGS) entry which is preliminary data.</text>
</comment>
<dbReference type="InterPro" id="IPR010148">
    <property type="entry name" value="CRISPR-assoc_prot_CT1975"/>
</dbReference>
<sequence length="368" mass="38362">MEEALGTRAFRTRGTPLAVAKRLAAAGWDEAAALAAAQMLILAADVKGLGLSDAGGTNALLFLPETAFDSLAEVANGQRDALTKAAGAAAKAIAEARAKADAKKANGDTEDDDSDDAGEEEAAETGPLATAYRKIPADVRKQIQAGVLEVFRQRNASIAAYGRMLANEAGSTVAGAIQMAHSIGTHAGPSQIDFFSAVDDLIHDAGEETGAGHMGDQRYTSATFYRYATLNVRELIGNLDGDTDTAQQVIDAFLRAFPLAIMPAKASGTAPHTVPHLIHIAVRTDRPVNLVGAFETPIPASVNGYVPASLDALNAHAAAHARMLGTHRIADHAHVTLSDTELTALGDRVDAFEDLITRTLGTVTKHTG</sequence>
<feature type="compositionally biased region" description="Acidic residues" evidence="1">
    <location>
        <begin position="108"/>
        <end position="123"/>
    </location>
</feature>
<accession>A0A7W9Q5E3</accession>
<dbReference type="EMBL" id="JACHJK010000039">
    <property type="protein sequence ID" value="MBB5932932.1"/>
    <property type="molecule type" value="Genomic_DNA"/>
</dbReference>
<name>A0A7W9Q5E3_9ACTN</name>
<protein>
    <submittedName>
        <fullName evidence="2">CRISPR system Cascade subunit CasC</fullName>
    </submittedName>
</protein>
<dbReference type="AlphaFoldDB" id="A0A7W9Q5E3"/>
<gene>
    <name evidence="2" type="ORF">FHS34_008453</name>
</gene>
<dbReference type="Proteomes" id="UP000585836">
    <property type="component" value="Unassembled WGS sequence"/>
</dbReference>
<organism evidence="2 3">
    <name type="scientific">Streptomyces echinatus</name>
    <dbReference type="NCBI Taxonomy" id="67293"/>
    <lineage>
        <taxon>Bacteria</taxon>
        <taxon>Bacillati</taxon>
        <taxon>Actinomycetota</taxon>
        <taxon>Actinomycetes</taxon>
        <taxon>Kitasatosporales</taxon>
        <taxon>Streptomycetaceae</taxon>
        <taxon>Streptomyces</taxon>
    </lineage>
</organism>
<dbReference type="Pfam" id="PF09344">
    <property type="entry name" value="Cas_CT1975"/>
    <property type="match status" value="1"/>
</dbReference>
<evidence type="ECO:0000313" key="2">
    <source>
        <dbReference type="EMBL" id="MBB5932932.1"/>
    </source>
</evidence>
<proteinExistence type="predicted"/>
<evidence type="ECO:0000256" key="1">
    <source>
        <dbReference type="SAM" id="MobiDB-lite"/>
    </source>
</evidence>
<evidence type="ECO:0000313" key="3">
    <source>
        <dbReference type="Proteomes" id="UP000585836"/>
    </source>
</evidence>
<reference evidence="2 3" key="1">
    <citation type="submission" date="2020-08" db="EMBL/GenBank/DDBJ databases">
        <title>Genomic Encyclopedia of Type Strains, Phase III (KMG-III): the genomes of soil and plant-associated and newly described type strains.</title>
        <authorList>
            <person name="Whitman W."/>
        </authorList>
    </citation>
    <scope>NUCLEOTIDE SEQUENCE [LARGE SCALE GENOMIC DNA]</scope>
    <source>
        <strain evidence="2 3">CECT 3313</strain>
    </source>
</reference>
<feature type="region of interest" description="Disordered" evidence="1">
    <location>
        <begin position="99"/>
        <end position="129"/>
    </location>
</feature>
<keyword evidence="3" id="KW-1185">Reference proteome</keyword>